<keyword evidence="7 10" id="KW-0326">Glycosidase</keyword>
<proteinExistence type="inferred from homology"/>
<keyword evidence="5" id="KW-0136">Cellulose degradation</keyword>
<dbReference type="PANTHER" id="PTHR10353:SF36">
    <property type="entry name" value="LP05116P"/>
    <property type="match status" value="1"/>
</dbReference>
<evidence type="ECO:0000313" key="11">
    <source>
        <dbReference type="EMBL" id="MBP2321527.1"/>
    </source>
</evidence>
<evidence type="ECO:0000256" key="3">
    <source>
        <dbReference type="ARBA" id="ARBA00012744"/>
    </source>
</evidence>
<evidence type="ECO:0000256" key="10">
    <source>
        <dbReference type="RuleBase" id="RU361175"/>
    </source>
</evidence>
<dbReference type="Gene3D" id="3.20.20.80">
    <property type="entry name" value="Glycosidases"/>
    <property type="match status" value="1"/>
</dbReference>
<dbReference type="RefSeq" id="WP_209636443.1">
    <property type="nucleotide sequence ID" value="NZ_JAGINW010000001.1"/>
</dbReference>
<evidence type="ECO:0000256" key="4">
    <source>
        <dbReference type="ARBA" id="ARBA00022801"/>
    </source>
</evidence>
<dbReference type="PROSITE" id="PS00572">
    <property type="entry name" value="GLYCOSYL_HYDROL_F1_1"/>
    <property type="match status" value="1"/>
</dbReference>
<comment type="caution">
    <text evidence="11">The sequence shown here is derived from an EMBL/GenBank/DDBJ whole genome shotgun (WGS) entry which is preliminary data.</text>
</comment>
<comment type="similarity">
    <text evidence="2 10">Belongs to the glycosyl hydrolase 1 family.</text>
</comment>
<keyword evidence="8" id="KW-0624">Polysaccharide degradation</keyword>
<accession>A0ABS4TAS6</accession>
<gene>
    <name evidence="11" type="ORF">JOF56_001912</name>
</gene>
<dbReference type="PROSITE" id="PS00653">
    <property type="entry name" value="GLYCOSYL_HYDROL_F1_2"/>
    <property type="match status" value="1"/>
</dbReference>
<feature type="active site" description="Nucleophile" evidence="9">
    <location>
        <position position="355"/>
    </location>
</feature>
<evidence type="ECO:0000256" key="2">
    <source>
        <dbReference type="ARBA" id="ARBA00010838"/>
    </source>
</evidence>
<dbReference type="PANTHER" id="PTHR10353">
    <property type="entry name" value="GLYCOSYL HYDROLASE"/>
    <property type="match status" value="1"/>
</dbReference>
<keyword evidence="6" id="KW-0119">Carbohydrate metabolism</keyword>
<evidence type="ECO:0000313" key="12">
    <source>
        <dbReference type="Proteomes" id="UP001519332"/>
    </source>
</evidence>
<evidence type="ECO:0000256" key="1">
    <source>
        <dbReference type="ARBA" id="ARBA00000448"/>
    </source>
</evidence>
<evidence type="ECO:0000256" key="5">
    <source>
        <dbReference type="ARBA" id="ARBA00023001"/>
    </source>
</evidence>
<dbReference type="GO" id="GO:0008422">
    <property type="term" value="F:beta-glucosidase activity"/>
    <property type="evidence" value="ECO:0007669"/>
    <property type="project" value="UniProtKB-EC"/>
</dbReference>
<dbReference type="InterPro" id="IPR017853">
    <property type="entry name" value="GH"/>
</dbReference>
<dbReference type="Pfam" id="PF00232">
    <property type="entry name" value="Glyco_hydro_1"/>
    <property type="match status" value="1"/>
</dbReference>
<dbReference type="InterPro" id="IPR001360">
    <property type="entry name" value="Glyco_hydro_1"/>
</dbReference>
<dbReference type="PRINTS" id="PR00131">
    <property type="entry name" value="GLHYDRLASE1"/>
</dbReference>
<dbReference type="EC" id="3.2.1.21" evidence="3 10"/>
<evidence type="ECO:0000256" key="9">
    <source>
        <dbReference type="PROSITE-ProRule" id="PRU10055"/>
    </source>
</evidence>
<keyword evidence="12" id="KW-1185">Reference proteome</keyword>
<evidence type="ECO:0000256" key="7">
    <source>
        <dbReference type="ARBA" id="ARBA00023295"/>
    </source>
</evidence>
<dbReference type="SUPFAM" id="SSF51445">
    <property type="entry name" value="(Trans)glycosidases"/>
    <property type="match status" value="1"/>
</dbReference>
<name>A0ABS4TAS6_9PSEU</name>
<keyword evidence="4 10" id="KW-0378">Hydrolase</keyword>
<sequence length="447" mass="49513">MKFPADFVWGAATAAFQIEGSTTMDGRSDSVWDAFCRVDGAVRGGDTGDPGADHYRLMADDVALMASMGLQAYRFSVAWPRVRPDGGAVNQAGLDFYNRLVDTLLDNGITPWLTLYHWDLPQKLEELGGWTNRDTASRFADFTSSVTGRLGDKVTNWITLNEPWCASFLSYAAGIHAPGRTDPAAAVAAAHHLLLAHGYSMAAIREIPNVHAGITLNLFPVKANDPDNPWDADAARRIDGLQNRIFLEPVLEGRYPEDVVTDLEPHMTGLVRPGDLEAISAPIDFMGVNYYRDYVVAGGDKPEFPSPWVNAENVEFVVRDLPQTDSGWDINPDGLTDLLVSLHRTYPDLPLYVTENGAAFPDLTTDDQDRVSFLDSHLRAAHAAIEQGSDLRGYFCWSLLDNFEWAEGYAKRFGLVHVDFETQIRTLKSSAHWYCKVIRDNGLNDAE</sequence>
<comment type="catalytic activity">
    <reaction evidence="1 10">
        <text>Hydrolysis of terminal, non-reducing beta-D-glucosyl residues with release of beta-D-glucose.</text>
        <dbReference type="EC" id="3.2.1.21"/>
    </reaction>
</comment>
<dbReference type="Proteomes" id="UP001519332">
    <property type="component" value="Unassembled WGS sequence"/>
</dbReference>
<evidence type="ECO:0000256" key="6">
    <source>
        <dbReference type="ARBA" id="ARBA00023277"/>
    </source>
</evidence>
<evidence type="ECO:0000256" key="8">
    <source>
        <dbReference type="ARBA" id="ARBA00023326"/>
    </source>
</evidence>
<organism evidence="11 12">
    <name type="scientific">Kibdelosporangium banguiense</name>
    <dbReference type="NCBI Taxonomy" id="1365924"/>
    <lineage>
        <taxon>Bacteria</taxon>
        <taxon>Bacillati</taxon>
        <taxon>Actinomycetota</taxon>
        <taxon>Actinomycetes</taxon>
        <taxon>Pseudonocardiales</taxon>
        <taxon>Pseudonocardiaceae</taxon>
        <taxon>Kibdelosporangium</taxon>
    </lineage>
</organism>
<dbReference type="InterPro" id="IPR017736">
    <property type="entry name" value="Glyco_hydro_1_beta-glucosidase"/>
</dbReference>
<dbReference type="InterPro" id="IPR018120">
    <property type="entry name" value="Glyco_hydro_1_AS"/>
</dbReference>
<dbReference type="EMBL" id="JAGINW010000001">
    <property type="protein sequence ID" value="MBP2321527.1"/>
    <property type="molecule type" value="Genomic_DNA"/>
</dbReference>
<reference evidence="11 12" key="1">
    <citation type="submission" date="2021-03" db="EMBL/GenBank/DDBJ databases">
        <title>Sequencing the genomes of 1000 actinobacteria strains.</title>
        <authorList>
            <person name="Klenk H.-P."/>
        </authorList>
    </citation>
    <scope>NUCLEOTIDE SEQUENCE [LARGE SCALE GENOMIC DNA]</scope>
    <source>
        <strain evidence="11 12">DSM 46670</strain>
    </source>
</reference>
<dbReference type="InterPro" id="IPR033132">
    <property type="entry name" value="GH_1_N_CS"/>
</dbReference>
<dbReference type="NCBIfam" id="TIGR03356">
    <property type="entry name" value="BGL"/>
    <property type="match status" value="1"/>
</dbReference>
<protein>
    <recommendedName>
        <fullName evidence="3 10">Beta-glucosidase</fullName>
        <ecNumber evidence="3 10">3.2.1.21</ecNumber>
    </recommendedName>
</protein>